<dbReference type="RefSeq" id="WP_231326616.1">
    <property type="nucleotide sequence ID" value="NZ_CP088156.1"/>
</dbReference>
<name>A0ABY3RJY2_9BRAD</name>
<dbReference type="Proteomes" id="UP001431010">
    <property type="component" value="Chromosome"/>
</dbReference>
<reference evidence="1" key="1">
    <citation type="journal article" date="2024" name="Antonie Van Leeuwenhoek">
        <title>Bradyrhizobium ontarionense sp. nov., a novel bacterial symbiont isolated from Aeschynomene indica (Indian jointvetch), harbours photosynthesis, nitrogen fixation and nitrous oxide (N2O) reductase genes.</title>
        <authorList>
            <person name="Bromfield E.S.P."/>
            <person name="Cloutier S."/>
        </authorList>
    </citation>
    <scope>NUCLEOTIDE SEQUENCE</scope>
    <source>
        <strain evidence="1">A19</strain>
    </source>
</reference>
<evidence type="ECO:0000313" key="2">
    <source>
        <dbReference type="Proteomes" id="UP001431010"/>
    </source>
</evidence>
<accession>A0ABY3RJY2</accession>
<sequence length="572" mass="59425">MDGILACTEEIAAQIEATFAQMGRGLGRGHVLFDELNAGLASLSQELSGDSIAGASSVLRDVAARLARLLEVLRSEGDLLGTIGASAEDSASILKLLVKHIKMVLVIAQNARIEAASLGSGQDGFLNFTQEAVALAKAVEGSIEACSVNQTRLAEAVATALRRQRDFETRYRDRFRSVGADLVSAHAALQSRRTNAVRLAASAGAGTRKITEAVGSAIVSLQAGDSTRQRLEHVGRALRIADGLDHGLAPAGSHETGDGATIAGLIRGLQSEQLTSAASDLDSDLGDIDRSLSNLLSGATEVVGHGRALAGTDDGTSGSFLTGVKQALAEASSLIKACDDSRRSVDNALSVVDDMLGNFRSAVQNLSDAVTDIILVGMNAGLKARQVGIRGRAFVVIANELRATADKLTGGAAMLKPILDAVERAASELARVNGDSASGLVTELEPRILSAIRGIESESDQIGAVMTRLIQSGGEFDGLISEAKALLGALRKKSAWLPEVARSFTPPAGARPGLAYDDQVQAGNVFDGLYAQYTMASERGVHLGFLQRVGLAAPSVGAPAPQQGEIDEALFF</sequence>
<dbReference type="Gene3D" id="1.10.287.950">
    <property type="entry name" value="Methyl-accepting chemotaxis protein"/>
    <property type="match status" value="1"/>
</dbReference>
<protein>
    <submittedName>
        <fullName evidence="1">Chemotaxis protein</fullName>
    </submittedName>
</protein>
<keyword evidence="2" id="KW-1185">Reference proteome</keyword>
<dbReference type="SUPFAM" id="SSF58104">
    <property type="entry name" value="Methyl-accepting chemotaxis protein (MCP) signaling domain"/>
    <property type="match status" value="1"/>
</dbReference>
<proteinExistence type="predicted"/>
<organism evidence="1 2">
    <name type="scientific">Bradyrhizobium ontarionense</name>
    <dbReference type="NCBI Taxonomy" id="2898149"/>
    <lineage>
        <taxon>Bacteria</taxon>
        <taxon>Pseudomonadati</taxon>
        <taxon>Pseudomonadota</taxon>
        <taxon>Alphaproteobacteria</taxon>
        <taxon>Hyphomicrobiales</taxon>
        <taxon>Nitrobacteraceae</taxon>
        <taxon>Bradyrhizobium</taxon>
    </lineage>
</organism>
<evidence type="ECO:0000313" key="1">
    <source>
        <dbReference type="EMBL" id="UFZ07163.1"/>
    </source>
</evidence>
<gene>
    <name evidence="1" type="ORF">LQG66_13020</name>
</gene>
<dbReference type="EMBL" id="CP088156">
    <property type="protein sequence ID" value="UFZ07163.1"/>
    <property type="molecule type" value="Genomic_DNA"/>
</dbReference>